<dbReference type="PANTHER" id="PTHR45638:SF11">
    <property type="entry name" value="CYCLIC NUCLEOTIDE-GATED CATION CHANNEL SUBUNIT A"/>
    <property type="match status" value="1"/>
</dbReference>
<evidence type="ECO:0000256" key="9">
    <source>
        <dbReference type="SAM" id="MobiDB-lite"/>
    </source>
</evidence>
<protein>
    <recommendedName>
        <fullName evidence="11">Cyclic nucleotide-binding domain-containing protein</fullName>
    </recommendedName>
</protein>
<reference evidence="12" key="1">
    <citation type="submission" date="2023-07" db="EMBL/GenBank/DDBJ databases">
        <authorList>
            <consortium name="AG Swart"/>
            <person name="Singh M."/>
            <person name="Singh A."/>
            <person name="Seah K."/>
            <person name="Emmerich C."/>
        </authorList>
    </citation>
    <scope>NUCLEOTIDE SEQUENCE</scope>
    <source>
        <strain evidence="12">DP1</strain>
    </source>
</reference>
<dbReference type="GO" id="GO:0016020">
    <property type="term" value="C:membrane"/>
    <property type="evidence" value="ECO:0007669"/>
    <property type="project" value="UniProtKB-SubCell"/>
</dbReference>
<feature type="region of interest" description="Disordered" evidence="9">
    <location>
        <begin position="898"/>
        <end position="949"/>
    </location>
</feature>
<feature type="compositionally biased region" description="Basic and acidic residues" evidence="9">
    <location>
        <begin position="1000"/>
        <end position="1026"/>
    </location>
</feature>
<evidence type="ECO:0000256" key="10">
    <source>
        <dbReference type="SAM" id="Phobius"/>
    </source>
</evidence>
<dbReference type="Pfam" id="PF00027">
    <property type="entry name" value="cNMP_binding"/>
    <property type="match status" value="2"/>
</dbReference>
<dbReference type="GO" id="GO:0005221">
    <property type="term" value="F:intracellularly cyclic nucleotide-activated monoatomic cation channel activity"/>
    <property type="evidence" value="ECO:0007669"/>
    <property type="project" value="InterPro"/>
</dbReference>
<evidence type="ECO:0000256" key="1">
    <source>
        <dbReference type="ARBA" id="ARBA00004141"/>
    </source>
</evidence>
<dbReference type="InterPro" id="IPR018490">
    <property type="entry name" value="cNMP-bd_dom_sf"/>
</dbReference>
<dbReference type="PRINTS" id="PR01463">
    <property type="entry name" value="EAGCHANLFMLY"/>
</dbReference>
<feature type="region of interest" description="Disordered" evidence="9">
    <location>
        <begin position="998"/>
        <end position="1051"/>
    </location>
</feature>
<keyword evidence="13" id="KW-1185">Reference proteome</keyword>
<keyword evidence="6 10" id="KW-0472">Membrane</keyword>
<dbReference type="CDD" id="cd00038">
    <property type="entry name" value="CAP_ED"/>
    <property type="match status" value="2"/>
</dbReference>
<dbReference type="Proteomes" id="UP001295684">
    <property type="component" value="Unassembled WGS sequence"/>
</dbReference>
<dbReference type="PROSITE" id="PS00889">
    <property type="entry name" value="CNMP_BINDING_2"/>
    <property type="match status" value="1"/>
</dbReference>
<dbReference type="Gene3D" id="1.10.287.70">
    <property type="match status" value="1"/>
</dbReference>
<feature type="region of interest" description="Disordered" evidence="9">
    <location>
        <begin position="26"/>
        <end position="127"/>
    </location>
</feature>
<sequence length="1051" mass="120556">MNQKTDCGIKDVERLNDEWDFKPLKLKIPGSMEIGDNTQKREESISLSSDDSSNSKNNQKQLTAENLNPKAEKDEKCLPKAQNSLKSKEEAINESSPSLKCTDHKLDSKNNGGTNEDSSNNPSQTQYVANSGSQKLMYNDQNDPNTKAENPYNDEIRLDDSNELTTEPDTSFLAVTKGRRCLCRFQESRRIYWDLFIMLLAIFNCIQVPYTIAFLEDAGDTVLVFILDQIIDSIFIADLVISFRTTYINEETGIEVHDPKHIAINYLKGRFWLDLLASIPTDLISLIVPGSSNATFILNMFNLLKLMRVARLSRLIAYLNLKSDIKMAIRLIKLVFFLTLYLHCVSCLWFFIVRQNNVWIPPLDENYSNPLIYERHHFYQYLTSFYYAVLMLAGNDMAPQGTAQLIFSTIFILAASIINANIFGNMAVILQQMNRRNSAFHEKVEIATSTMRNMSIPEPLQDKVQAYLISTQSTLDQQKEFDDFLQLLSPSLRSEVTKHIFQKCIIGNPIFEEKGEIIEIVLYDLTTLLFLPEDEICRQGTAGSKFYFLAKGDCQVFIKDENLNIKQIHTLVPGSYFGEVALLKECYRTATVKSKNYTTCASLDKKIFDKLIAGYPFLRTAMEKRIKESYQDRWRKFVKRSLLNIDFLSNGVSEEVIEEISYKMEVISLHAKDHLFHSGDPCREIFIVCNGKLEIKISSKTISSGTYLETLTSGCTIGSYSSLAYENYTITGIARTDVSVIKLDFAILEILRTKYEDLDYKMTEHEKFVEDNGIPNCDFKLYHEKQKNVRPAARFRGAVKRLMRILQSCKSSIFTDILRNIQEQMQEERREKEKKQWKKALNSKPQTHEQRVEHLLTVLTTQVSTLTEKVNYLQEREAQCTCGAHEKVESSKKLESIHEQRRSLQIGEDFPSQSHGIRENSKFRSISALETEDKPPATKVFSSHSNLRRKTTIRQALNLGPQESNNNEDTSIKNSLAEKAKKNQSVKNLIQIRSSVSIDEDSKSNDHQEIWSERDNPLRGETDQAKARKVAGPPFKQIKEFTDHNEDDWSD</sequence>
<keyword evidence="5" id="KW-0406">Ion transport</keyword>
<comment type="caution">
    <text evidence="12">The sequence shown here is derived from an EMBL/GenBank/DDBJ whole genome shotgun (WGS) entry which is preliminary data.</text>
</comment>
<organism evidence="12 13">
    <name type="scientific">Euplotes crassus</name>
    <dbReference type="NCBI Taxonomy" id="5936"/>
    <lineage>
        <taxon>Eukaryota</taxon>
        <taxon>Sar</taxon>
        <taxon>Alveolata</taxon>
        <taxon>Ciliophora</taxon>
        <taxon>Intramacronucleata</taxon>
        <taxon>Spirotrichea</taxon>
        <taxon>Hypotrichia</taxon>
        <taxon>Euplotida</taxon>
        <taxon>Euplotidae</taxon>
        <taxon>Moneuplotes</taxon>
    </lineage>
</organism>
<evidence type="ECO:0000256" key="3">
    <source>
        <dbReference type="ARBA" id="ARBA00022692"/>
    </source>
</evidence>
<evidence type="ECO:0000313" key="12">
    <source>
        <dbReference type="EMBL" id="CAI2367496.1"/>
    </source>
</evidence>
<dbReference type="Pfam" id="PF00520">
    <property type="entry name" value="Ion_trans"/>
    <property type="match status" value="1"/>
</dbReference>
<evidence type="ECO:0000256" key="5">
    <source>
        <dbReference type="ARBA" id="ARBA00023065"/>
    </source>
</evidence>
<feature type="transmembrane region" description="Helical" evidence="10">
    <location>
        <begin position="378"/>
        <end position="398"/>
    </location>
</feature>
<keyword evidence="7" id="KW-1071">Ligand-gated ion channel</keyword>
<evidence type="ECO:0000313" key="13">
    <source>
        <dbReference type="Proteomes" id="UP001295684"/>
    </source>
</evidence>
<dbReference type="PANTHER" id="PTHR45638">
    <property type="entry name" value="CYCLIC NUCLEOTIDE-GATED CATION CHANNEL SUBUNIT A"/>
    <property type="match status" value="1"/>
</dbReference>
<feature type="transmembrane region" description="Helical" evidence="10">
    <location>
        <begin position="283"/>
        <end position="304"/>
    </location>
</feature>
<dbReference type="InterPro" id="IPR000595">
    <property type="entry name" value="cNMP-bd_dom"/>
</dbReference>
<feature type="compositionally biased region" description="Low complexity" evidence="9">
    <location>
        <begin position="46"/>
        <end position="62"/>
    </location>
</feature>
<gene>
    <name evidence="12" type="ORF">ECRASSUSDP1_LOCUS8783</name>
</gene>
<dbReference type="InterPro" id="IPR018488">
    <property type="entry name" value="cNMP-bd_CS"/>
</dbReference>
<dbReference type="AlphaFoldDB" id="A0AAD1XE81"/>
<feature type="domain" description="Cyclic nucleotide-binding" evidence="11">
    <location>
        <begin position="521"/>
        <end position="612"/>
    </location>
</feature>
<evidence type="ECO:0000259" key="11">
    <source>
        <dbReference type="PROSITE" id="PS50042"/>
    </source>
</evidence>
<dbReference type="GO" id="GO:0005249">
    <property type="term" value="F:voltage-gated potassium channel activity"/>
    <property type="evidence" value="ECO:0007669"/>
    <property type="project" value="InterPro"/>
</dbReference>
<dbReference type="SMART" id="SM00100">
    <property type="entry name" value="cNMP"/>
    <property type="match status" value="2"/>
</dbReference>
<evidence type="ECO:0000256" key="6">
    <source>
        <dbReference type="ARBA" id="ARBA00023136"/>
    </source>
</evidence>
<evidence type="ECO:0000256" key="2">
    <source>
        <dbReference type="ARBA" id="ARBA00022448"/>
    </source>
</evidence>
<dbReference type="EMBL" id="CAMPGE010008605">
    <property type="protein sequence ID" value="CAI2367496.1"/>
    <property type="molecule type" value="Genomic_DNA"/>
</dbReference>
<feature type="transmembrane region" description="Helical" evidence="10">
    <location>
        <begin position="331"/>
        <end position="352"/>
    </location>
</feature>
<dbReference type="GO" id="GO:0044877">
    <property type="term" value="F:protein-containing complex binding"/>
    <property type="evidence" value="ECO:0007669"/>
    <property type="project" value="TreeGrafter"/>
</dbReference>
<feature type="transmembrane region" description="Helical" evidence="10">
    <location>
        <begin position="405"/>
        <end position="430"/>
    </location>
</feature>
<dbReference type="SUPFAM" id="SSF81324">
    <property type="entry name" value="Voltage-gated potassium channels"/>
    <property type="match status" value="1"/>
</dbReference>
<evidence type="ECO:0000256" key="8">
    <source>
        <dbReference type="ARBA" id="ARBA00023303"/>
    </source>
</evidence>
<keyword evidence="3 10" id="KW-0812">Transmembrane</keyword>
<dbReference type="Gene3D" id="1.10.287.630">
    <property type="entry name" value="Helix hairpin bin"/>
    <property type="match status" value="1"/>
</dbReference>
<evidence type="ECO:0000256" key="7">
    <source>
        <dbReference type="ARBA" id="ARBA00023286"/>
    </source>
</evidence>
<dbReference type="PROSITE" id="PS50042">
    <property type="entry name" value="CNMP_BINDING_3"/>
    <property type="match status" value="2"/>
</dbReference>
<feature type="compositionally biased region" description="Polar residues" evidence="9">
    <location>
        <begin position="109"/>
        <end position="127"/>
    </location>
</feature>
<evidence type="ECO:0000256" key="4">
    <source>
        <dbReference type="ARBA" id="ARBA00022989"/>
    </source>
</evidence>
<dbReference type="InterPro" id="IPR005821">
    <property type="entry name" value="Ion_trans_dom"/>
</dbReference>
<comment type="subcellular location">
    <subcellularLocation>
        <location evidence="1">Membrane</location>
        <topology evidence="1">Multi-pass membrane protein</topology>
    </subcellularLocation>
</comment>
<dbReference type="Gene3D" id="2.60.120.10">
    <property type="entry name" value="Jelly Rolls"/>
    <property type="match status" value="2"/>
</dbReference>
<feature type="transmembrane region" description="Helical" evidence="10">
    <location>
        <begin position="191"/>
        <end position="215"/>
    </location>
</feature>
<feature type="domain" description="Cyclic nucleotide-binding" evidence="11">
    <location>
        <begin position="648"/>
        <end position="744"/>
    </location>
</feature>
<dbReference type="SUPFAM" id="SSF51206">
    <property type="entry name" value="cAMP-binding domain-like"/>
    <property type="match status" value="2"/>
</dbReference>
<name>A0AAD1XE81_EUPCR</name>
<keyword evidence="8" id="KW-0407">Ion channel</keyword>
<dbReference type="InterPro" id="IPR014710">
    <property type="entry name" value="RmlC-like_jellyroll"/>
</dbReference>
<dbReference type="InterPro" id="IPR050866">
    <property type="entry name" value="CNG_cation_channel"/>
</dbReference>
<dbReference type="InterPro" id="IPR003938">
    <property type="entry name" value="K_chnl_volt-dep_EAG/ELK/ERG"/>
</dbReference>
<keyword evidence="4 10" id="KW-1133">Transmembrane helix</keyword>
<accession>A0AAD1XE81</accession>
<dbReference type="PROSITE" id="PS00888">
    <property type="entry name" value="CNMP_BINDING_1"/>
    <property type="match status" value="1"/>
</dbReference>
<keyword evidence="2" id="KW-0813">Transport</keyword>
<proteinExistence type="predicted"/>